<feature type="transmembrane region" description="Helical" evidence="11">
    <location>
        <begin position="50"/>
        <end position="70"/>
    </location>
</feature>
<evidence type="ECO:0000256" key="10">
    <source>
        <dbReference type="SAM" id="MobiDB-lite"/>
    </source>
</evidence>
<feature type="transmembrane region" description="Helical" evidence="11">
    <location>
        <begin position="184"/>
        <end position="204"/>
    </location>
</feature>
<keyword evidence="8 11" id="KW-0472">Membrane</keyword>
<comment type="caution">
    <text evidence="12">The sequence shown here is derived from an EMBL/GenBank/DDBJ whole genome shotgun (WGS) entry which is preliminary data.</text>
</comment>
<evidence type="ECO:0000256" key="9">
    <source>
        <dbReference type="ARBA" id="ARBA00038039"/>
    </source>
</evidence>
<feature type="transmembrane region" description="Helical" evidence="11">
    <location>
        <begin position="16"/>
        <end position="38"/>
    </location>
</feature>
<sequence>MMVVPPMQPLNLDVEAISGICGSISIACWVVVFTPQILQNFRRSSTDGLSIQFIIVWLVGDVFNIIGGLMQGILPTMIILAFYYTIADMVLLGQCFYYRGFTWKDEVSSKSISPPTERTRLLDPEEPETSPSFCAPATTLSAHHRERRSSDWTNLSPAVPLVHDQLPSETAPAATAPSSTAQSVLLNTFAVLMVICAGFLGWFLSARTGALAPPHSPDGDLPPVQPVPDAPPQLDFWGQVFGYLCAALYILSRLPQLVLNYRRKSTDGLSMLFFLFACLGNVTYVLSVLAYEPKCTSTGPDGETGVCAPGEAWALYGQYMLVNASWLAGSSATLMLDFCVFVQYFIYDVATDEEDEAEQRLAADDNSYRPILDGESAIAS</sequence>
<dbReference type="InterPro" id="IPR006603">
    <property type="entry name" value="PQ-loop_rpt"/>
</dbReference>
<dbReference type="GO" id="GO:0015179">
    <property type="term" value="F:L-amino acid transmembrane transporter activity"/>
    <property type="evidence" value="ECO:0007669"/>
    <property type="project" value="UniProtKB-ARBA"/>
</dbReference>
<feature type="transmembrane region" description="Helical" evidence="11">
    <location>
        <begin position="272"/>
        <end position="291"/>
    </location>
</feature>
<dbReference type="PANTHER" id="PTHR16201:SF35">
    <property type="entry name" value="VACUOLAR AMINO ACID TRANSPORTER YPQ1-RELATED"/>
    <property type="match status" value="1"/>
</dbReference>
<evidence type="ECO:0000256" key="5">
    <source>
        <dbReference type="ARBA" id="ARBA00022692"/>
    </source>
</evidence>
<dbReference type="STRING" id="1035309.A0A2C5X7E3"/>
<comment type="similarity">
    <text evidence="9">Belongs to the laat-1 family.</text>
</comment>
<feature type="transmembrane region" description="Helical" evidence="11">
    <location>
        <begin position="76"/>
        <end position="98"/>
    </location>
</feature>
<keyword evidence="5 11" id="KW-0812">Transmembrane</keyword>
<dbReference type="SMART" id="SM00679">
    <property type="entry name" value="CTNS"/>
    <property type="match status" value="2"/>
</dbReference>
<dbReference type="GO" id="GO:0034490">
    <property type="term" value="P:basic amino acid transmembrane import into vacuole"/>
    <property type="evidence" value="ECO:0007669"/>
    <property type="project" value="UniProtKB-ARBA"/>
</dbReference>
<keyword evidence="13" id="KW-1185">Reference proteome</keyword>
<dbReference type="GO" id="GO:0015101">
    <property type="term" value="F:organic cation transmembrane transporter activity"/>
    <property type="evidence" value="ECO:0007669"/>
    <property type="project" value="UniProtKB-ARBA"/>
</dbReference>
<evidence type="ECO:0000256" key="2">
    <source>
        <dbReference type="ARBA" id="ARBA00004127"/>
    </source>
</evidence>
<keyword evidence="6" id="KW-0677">Repeat</keyword>
<dbReference type="EMBL" id="APWK03000042">
    <property type="protein sequence ID" value="PHH53514.1"/>
    <property type="molecule type" value="Genomic_DNA"/>
</dbReference>
<dbReference type="GO" id="GO:0034488">
    <property type="term" value="P:basic amino acid transmembrane export from vacuole"/>
    <property type="evidence" value="ECO:0007669"/>
    <property type="project" value="UniProtKB-ARBA"/>
</dbReference>
<dbReference type="FunFam" id="1.20.1280.290:FF:000011">
    <property type="entry name" value="PQ loop repeat protein"/>
    <property type="match status" value="1"/>
</dbReference>
<dbReference type="GO" id="GO:0005773">
    <property type="term" value="C:vacuole"/>
    <property type="evidence" value="ECO:0007669"/>
    <property type="project" value="UniProtKB-SubCell"/>
</dbReference>
<evidence type="ECO:0000313" key="13">
    <source>
        <dbReference type="Proteomes" id="UP000222788"/>
    </source>
</evidence>
<dbReference type="PANTHER" id="PTHR16201">
    <property type="entry name" value="SEVEN TRANSMEMBRANE PROTEIN 1-RELATED"/>
    <property type="match status" value="1"/>
</dbReference>
<feature type="transmembrane region" description="Helical" evidence="11">
    <location>
        <begin position="236"/>
        <end position="252"/>
    </location>
</feature>
<dbReference type="GO" id="GO:0012505">
    <property type="term" value="C:endomembrane system"/>
    <property type="evidence" value="ECO:0007669"/>
    <property type="project" value="UniProtKB-SubCell"/>
</dbReference>
<accession>A0A2C5X7E3</accession>
<reference evidence="12 13" key="1">
    <citation type="journal article" date="2013" name="Fungal Biol.">
        <title>Analysis of microsatellite markers in the genome of the plant pathogen Ceratocystis fimbriata.</title>
        <authorList>
            <person name="Simpson M.C."/>
            <person name="Wilken P.M."/>
            <person name="Coetzee M.P."/>
            <person name="Wingfield M.J."/>
            <person name="Wingfield B.D."/>
        </authorList>
    </citation>
    <scope>NUCLEOTIDE SEQUENCE [LARGE SCALE GENOMIC DNA]</scope>
    <source>
        <strain evidence="12 13">CBS 114723</strain>
    </source>
</reference>
<proteinExistence type="inferred from homology"/>
<dbReference type="Gene3D" id="1.20.1280.290">
    <property type="match status" value="2"/>
</dbReference>
<reference evidence="12 13" key="2">
    <citation type="journal article" date="2013" name="IMA Fungus">
        <title>IMA Genome-F 1: Ceratocystis fimbriata: Draft nuclear genome sequence for the plant pathogen, Ceratocystis fimbriata.</title>
        <authorList>
            <person name="Wilken P.M."/>
            <person name="Steenkamp E.T."/>
            <person name="Wingfield M.J."/>
            <person name="de Beer Z.W."/>
            <person name="Wingfield B.D."/>
        </authorList>
    </citation>
    <scope>NUCLEOTIDE SEQUENCE [LARGE SCALE GENOMIC DNA]</scope>
    <source>
        <strain evidence="12 13">CBS 114723</strain>
    </source>
</reference>
<keyword evidence="3" id="KW-0813">Transport</keyword>
<keyword evidence="4" id="KW-0926">Vacuole</keyword>
<protein>
    <submittedName>
        <fullName evidence="12">Putative vacuolar amino acid transporter YPQ3</fullName>
    </submittedName>
</protein>
<evidence type="ECO:0000313" key="12">
    <source>
        <dbReference type="EMBL" id="PHH53514.1"/>
    </source>
</evidence>
<evidence type="ECO:0000256" key="4">
    <source>
        <dbReference type="ARBA" id="ARBA00022554"/>
    </source>
</evidence>
<evidence type="ECO:0000256" key="11">
    <source>
        <dbReference type="SAM" id="Phobius"/>
    </source>
</evidence>
<name>A0A2C5X7E3_9PEZI</name>
<evidence type="ECO:0000256" key="7">
    <source>
        <dbReference type="ARBA" id="ARBA00022989"/>
    </source>
</evidence>
<evidence type="ECO:0000256" key="6">
    <source>
        <dbReference type="ARBA" id="ARBA00022737"/>
    </source>
</evidence>
<evidence type="ECO:0000256" key="8">
    <source>
        <dbReference type="ARBA" id="ARBA00023136"/>
    </source>
</evidence>
<dbReference type="Pfam" id="PF04193">
    <property type="entry name" value="PQ-loop"/>
    <property type="match status" value="2"/>
</dbReference>
<evidence type="ECO:0000256" key="3">
    <source>
        <dbReference type="ARBA" id="ARBA00022448"/>
    </source>
</evidence>
<keyword evidence="7 11" id="KW-1133">Transmembrane helix</keyword>
<comment type="subcellular location">
    <subcellularLocation>
        <location evidence="2">Endomembrane system</location>
        <topology evidence="2">Multi-pass membrane protein</topology>
    </subcellularLocation>
    <subcellularLocation>
        <location evidence="1">Vacuole</location>
    </subcellularLocation>
</comment>
<dbReference type="GO" id="GO:0015174">
    <property type="term" value="F:basic amino acid transmembrane transporter activity"/>
    <property type="evidence" value="ECO:0007669"/>
    <property type="project" value="UniProtKB-ARBA"/>
</dbReference>
<organism evidence="12 13">
    <name type="scientific">Ceratocystis fimbriata CBS 114723</name>
    <dbReference type="NCBI Taxonomy" id="1035309"/>
    <lineage>
        <taxon>Eukaryota</taxon>
        <taxon>Fungi</taxon>
        <taxon>Dikarya</taxon>
        <taxon>Ascomycota</taxon>
        <taxon>Pezizomycotina</taxon>
        <taxon>Sordariomycetes</taxon>
        <taxon>Hypocreomycetidae</taxon>
        <taxon>Microascales</taxon>
        <taxon>Ceratocystidaceae</taxon>
        <taxon>Ceratocystis</taxon>
    </lineage>
</organism>
<dbReference type="GO" id="GO:0098588">
    <property type="term" value="C:bounding membrane of organelle"/>
    <property type="evidence" value="ECO:0007669"/>
    <property type="project" value="UniProtKB-ARBA"/>
</dbReference>
<dbReference type="AlphaFoldDB" id="A0A2C5X7E3"/>
<feature type="region of interest" description="Disordered" evidence="10">
    <location>
        <begin position="108"/>
        <end position="136"/>
    </location>
</feature>
<dbReference type="OrthoDB" id="8048523at2759"/>
<evidence type="ECO:0000256" key="1">
    <source>
        <dbReference type="ARBA" id="ARBA00004116"/>
    </source>
</evidence>
<dbReference type="Proteomes" id="UP000222788">
    <property type="component" value="Unassembled WGS sequence"/>
</dbReference>
<gene>
    <name evidence="12" type="primary">RTC2</name>
    <name evidence="12" type="ORF">CFIMG_001824RA</name>
</gene>
<dbReference type="InterPro" id="IPR051415">
    <property type="entry name" value="LAAT-1"/>
</dbReference>